<protein>
    <recommendedName>
        <fullName evidence="4">THH1/TOM1/TOM3 domain-containing protein</fullName>
    </recommendedName>
</protein>
<dbReference type="Proteomes" id="UP000322899">
    <property type="component" value="Unassembled WGS sequence"/>
</dbReference>
<evidence type="ECO:0000256" key="1">
    <source>
        <dbReference type="SAM" id="Phobius"/>
    </source>
</evidence>
<keyword evidence="1" id="KW-1133">Transmembrane helix</keyword>
<feature type="transmembrane region" description="Helical" evidence="1">
    <location>
        <begin position="45"/>
        <end position="65"/>
    </location>
</feature>
<feature type="transmembrane region" description="Helical" evidence="1">
    <location>
        <begin position="137"/>
        <end position="160"/>
    </location>
</feature>
<dbReference type="OrthoDB" id="10683789at2759"/>
<keyword evidence="1" id="KW-0472">Membrane</keyword>
<evidence type="ECO:0000313" key="3">
    <source>
        <dbReference type="Proteomes" id="UP000322899"/>
    </source>
</evidence>
<reference evidence="2 3" key="1">
    <citation type="submission" date="2019-07" db="EMBL/GenBank/DDBJ databases">
        <title>Genomes of Cafeteria roenbergensis.</title>
        <authorList>
            <person name="Fischer M.G."/>
            <person name="Hackl T."/>
            <person name="Roman M."/>
        </authorList>
    </citation>
    <scope>NUCLEOTIDE SEQUENCE [LARGE SCALE GENOMIC DNA]</scope>
    <source>
        <strain evidence="2 3">E4-10P</strain>
    </source>
</reference>
<evidence type="ECO:0008006" key="4">
    <source>
        <dbReference type="Google" id="ProtNLM"/>
    </source>
</evidence>
<keyword evidence="1" id="KW-0812">Transmembrane</keyword>
<feature type="transmembrane region" description="Helical" evidence="1">
    <location>
        <begin position="172"/>
        <end position="193"/>
    </location>
</feature>
<feature type="transmembrane region" description="Helical" evidence="1">
    <location>
        <begin position="6"/>
        <end position="24"/>
    </location>
</feature>
<feature type="transmembrane region" description="Helical" evidence="1">
    <location>
        <begin position="99"/>
        <end position="116"/>
    </location>
</feature>
<gene>
    <name evidence="2" type="ORF">FNF27_07235</name>
</gene>
<evidence type="ECO:0000313" key="2">
    <source>
        <dbReference type="EMBL" id="KAA0167988.1"/>
    </source>
</evidence>
<sequence length="434" mass="47396">MVSFYLYIPAIVFAVWQFTERSRMERHARLQQRLQQVPQCIPRSMPVFAGLVAASFVFRALWFFARGTDILGTQDPGASSCRSGLHCAEQILASFFNRLGQTIFFAAFAIIASFLRKWGQSLEQEGARISERDCVDLSFMLLSFYQALLQVGILLLFLFFDVGEDADGYESFYLYSVVFSNVALALAVSLSGCSLVSRLGALLHHRARDARFRVAVIQWTVSVLLLLKSFLFVMRPLFGIVLTGEVGAVAYPWFFYTVPELVSGCLVLALTSPHGKDGTRDDGDDPKGCRRQVVACLAACLPTCCIECGFAVGGCCDWLLRSCCCCCCCCAPDGADSGPGAELASLERSATRLRGPFGERLLWRLAASEGRDMLELVMRTGPSLSARDEAAAAQPTHRDDGRIALLADDELGHPTAGRGVAAPIADERCAAGWV</sequence>
<feature type="transmembrane region" description="Helical" evidence="1">
    <location>
        <begin position="253"/>
        <end position="272"/>
    </location>
</feature>
<comment type="caution">
    <text evidence="2">The sequence shown here is derived from an EMBL/GenBank/DDBJ whole genome shotgun (WGS) entry which is preliminary data.</text>
</comment>
<accession>A0A5A8DRR8</accession>
<organism evidence="2 3">
    <name type="scientific">Cafeteria roenbergensis</name>
    <name type="common">Marine flagellate</name>
    <dbReference type="NCBI Taxonomy" id="33653"/>
    <lineage>
        <taxon>Eukaryota</taxon>
        <taxon>Sar</taxon>
        <taxon>Stramenopiles</taxon>
        <taxon>Bigyra</taxon>
        <taxon>Opalozoa</taxon>
        <taxon>Bicosoecida</taxon>
        <taxon>Cafeteriaceae</taxon>
        <taxon>Cafeteria</taxon>
    </lineage>
</organism>
<dbReference type="AlphaFoldDB" id="A0A5A8DRR8"/>
<name>A0A5A8DRR8_CAFRO</name>
<feature type="transmembrane region" description="Helical" evidence="1">
    <location>
        <begin position="214"/>
        <end position="233"/>
    </location>
</feature>
<proteinExistence type="predicted"/>
<dbReference type="EMBL" id="VLTO01000078">
    <property type="protein sequence ID" value="KAA0167988.1"/>
    <property type="molecule type" value="Genomic_DNA"/>
</dbReference>